<evidence type="ECO:0000256" key="2">
    <source>
        <dbReference type="PROSITE-ProRule" id="PRU00703"/>
    </source>
</evidence>
<evidence type="ECO:0000256" key="1">
    <source>
        <dbReference type="ARBA" id="ARBA00023122"/>
    </source>
</evidence>
<dbReference type="SMART" id="SM00116">
    <property type="entry name" value="CBS"/>
    <property type="match status" value="2"/>
</dbReference>
<dbReference type="SUPFAM" id="SSF54631">
    <property type="entry name" value="CBS-domain pair"/>
    <property type="match status" value="1"/>
</dbReference>
<proteinExistence type="predicted"/>
<dbReference type="CDD" id="cd02205">
    <property type="entry name" value="CBS_pair_SF"/>
    <property type="match status" value="1"/>
</dbReference>
<protein>
    <recommendedName>
        <fullName evidence="3">CBS domain-containing protein</fullName>
    </recommendedName>
</protein>
<dbReference type="AlphaFoldDB" id="A0A2U9ILB4"/>
<dbReference type="Gene3D" id="3.10.580.10">
    <property type="entry name" value="CBS-domain"/>
    <property type="match status" value="1"/>
</dbReference>
<dbReference type="RefSeq" id="WP_110379697.1">
    <property type="nucleotide sequence ID" value="NZ_CP029288.2"/>
</dbReference>
<name>A0A2U9ILB4_9CREN</name>
<dbReference type="GeneID" id="36837111"/>
<keyword evidence="1 2" id="KW-0129">CBS domain</keyword>
<reference evidence="4 5" key="1">
    <citation type="submission" date="2018-05" db="EMBL/GenBank/DDBJ databases">
        <title>Complete Genome Sequences of Extremely Thermoacidophilic, Metal-Mobilizing Type-Strain Members of the Archaeal Family Sulfolobaceae: Acidianus brierleyi DSM-1651T, Acidianus sulfidivorans DSM-18786T, Metallosphaera hakonensis DSM-7519T, and Metallosphaera prunae DSM-10039T.</title>
        <authorList>
            <person name="Counts J.A."/>
            <person name="Kelly R.M."/>
        </authorList>
    </citation>
    <scope>NUCLEOTIDE SEQUENCE [LARGE SCALE GENOMIC DNA]</scope>
    <source>
        <strain evidence="4 5">JP7</strain>
    </source>
</reference>
<dbReference type="Pfam" id="PF00571">
    <property type="entry name" value="CBS"/>
    <property type="match status" value="2"/>
</dbReference>
<dbReference type="Proteomes" id="UP000248410">
    <property type="component" value="Chromosome"/>
</dbReference>
<dbReference type="OrthoDB" id="42807at2157"/>
<dbReference type="InterPro" id="IPR051257">
    <property type="entry name" value="Diverse_CBS-Domain"/>
</dbReference>
<feature type="domain" description="CBS" evidence="3">
    <location>
        <begin position="68"/>
        <end position="125"/>
    </location>
</feature>
<feature type="domain" description="CBS" evidence="3">
    <location>
        <begin position="8"/>
        <end position="64"/>
    </location>
</feature>
<dbReference type="KEGG" id="asul:DFR86_04040"/>
<dbReference type="PANTHER" id="PTHR43080:SF2">
    <property type="entry name" value="CBS DOMAIN-CONTAINING PROTEIN"/>
    <property type="match status" value="1"/>
</dbReference>
<evidence type="ECO:0000313" key="5">
    <source>
        <dbReference type="Proteomes" id="UP000248410"/>
    </source>
</evidence>
<keyword evidence="5" id="KW-1185">Reference proteome</keyword>
<dbReference type="InterPro" id="IPR046342">
    <property type="entry name" value="CBS_dom_sf"/>
</dbReference>
<dbReference type="EMBL" id="CP029288">
    <property type="protein sequence ID" value="AWR96807.1"/>
    <property type="molecule type" value="Genomic_DNA"/>
</dbReference>
<sequence>MELSTKVSSKNSQIIRWRDTVSTALHIMNAYNYNVLVVVDDNEKPLGTISLENILKHKDENLTVDKVMDKTIVTITGKEDPLDLFVMMMKNKLNVVVETDKNGRLKKIITLKDIFRIVQEKANKD</sequence>
<accession>A0A2U9ILB4</accession>
<evidence type="ECO:0000259" key="3">
    <source>
        <dbReference type="PROSITE" id="PS51371"/>
    </source>
</evidence>
<dbReference type="InterPro" id="IPR000644">
    <property type="entry name" value="CBS_dom"/>
</dbReference>
<evidence type="ECO:0000313" key="4">
    <source>
        <dbReference type="EMBL" id="AWR96807.1"/>
    </source>
</evidence>
<dbReference type="PROSITE" id="PS51371">
    <property type="entry name" value="CBS"/>
    <property type="match status" value="2"/>
</dbReference>
<dbReference type="PANTHER" id="PTHR43080">
    <property type="entry name" value="CBS DOMAIN-CONTAINING PROTEIN CBSX3, MITOCHONDRIAL"/>
    <property type="match status" value="1"/>
</dbReference>
<gene>
    <name evidence="4" type="ORF">DFR86_04040</name>
</gene>
<organism evidence="4 5">
    <name type="scientific">Acidianus sulfidivorans JP7</name>
    <dbReference type="NCBI Taxonomy" id="619593"/>
    <lineage>
        <taxon>Archaea</taxon>
        <taxon>Thermoproteota</taxon>
        <taxon>Thermoprotei</taxon>
        <taxon>Sulfolobales</taxon>
        <taxon>Sulfolobaceae</taxon>
        <taxon>Acidianus</taxon>
    </lineage>
</organism>